<evidence type="ECO:0000313" key="1">
    <source>
        <dbReference type="EMBL" id="AXX59661.1"/>
    </source>
</evidence>
<sequence>MPHSFWVLVGGEFYWLKVWQGQVNRGSGFCCHLVALGLSGLKATLSLKGRISWLWVNGLKHSEFCGP</sequence>
<dbReference type="EMBL" id="CP019290">
    <property type="protein sequence ID" value="AXX59661.1"/>
    <property type="molecule type" value="Genomic_DNA"/>
</dbReference>
<evidence type="ECO:0000313" key="2">
    <source>
        <dbReference type="Proteomes" id="UP000263418"/>
    </source>
</evidence>
<dbReference type="AlphaFoldDB" id="A0AAN1PNV8"/>
<protein>
    <submittedName>
        <fullName evidence="1">Uncharacterized protein</fullName>
    </submittedName>
</protein>
<dbReference type="Proteomes" id="UP000263418">
    <property type="component" value="Chromosome 1"/>
</dbReference>
<organism evidence="1 2">
    <name type="scientific">Vibrio vulnificus</name>
    <dbReference type="NCBI Taxonomy" id="672"/>
    <lineage>
        <taxon>Bacteria</taxon>
        <taxon>Pseudomonadati</taxon>
        <taxon>Pseudomonadota</taxon>
        <taxon>Gammaproteobacteria</taxon>
        <taxon>Vibrionales</taxon>
        <taxon>Vibrionaceae</taxon>
        <taxon>Vibrio</taxon>
    </lineage>
</organism>
<name>A0AAN1PNV8_VIBVL</name>
<proteinExistence type="predicted"/>
<gene>
    <name evidence="1" type="ORF">FORC53_1322</name>
</gene>
<reference evidence="1 2" key="1">
    <citation type="submission" date="2017-01" db="EMBL/GenBank/DDBJ databases">
        <title>Complete Genome Sequence of Vibrio vulnificus FORC_053.</title>
        <authorList>
            <consortium name="Food-borne Pathogen Omics Research Center"/>
            <person name="Chung H.Y."/>
            <person name="Na E.J."/>
            <person name="Song J.S."/>
            <person name="Kim H."/>
            <person name="Lee J.-H."/>
            <person name="Ryu S."/>
            <person name="Choi S.H."/>
        </authorList>
    </citation>
    <scope>NUCLEOTIDE SEQUENCE [LARGE SCALE GENOMIC DNA]</scope>
    <source>
        <strain evidence="1 2">FORC_053</strain>
    </source>
</reference>
<accession>A0AAN1PNV8</accession>